<evidence type="ECO:0000256" key="1">
    <source>
        <dbReference type="SAM" id="MobiDB-lite"/>
    </source>
</evidence>
<evidence type="ECO:0000313" key="2">
    <source>
        <dbReference type="EMBL" id="CDS40275.1"/>
    </source>
</evidence>
<keyword evidence="3" id="KW-1185">Reference proteome</keyword>
<evidence type="ECO:0000313" key="3">
    <source>
        <dbReference type="Proteomes" id="UP000017246"/>
    </source>
</evidence>
<dbReference type="Proteomes" id="UP000017246">
    <property type="component" value="Unassembled WGS sequence"/>
</dbReference>
<proteinExistence type="predicted"/>
<accession>A0A068YDH9</accession>
<dbReference type="OrthoDB" id="10532118at2759"/>
<reference evidence="2" key="1">
    <citation type="journal article" date="2013" name="Nature">
        <title>The genomes of four tapeworm species reveal adaptations to parasitism.</title>
        <authorList>
            <person name="Tsai I.J."/>
            <person name="Zarowiecki M."/>
            <person name="Holroyd N."/>
            <person name="Garciarrubio A."/>
            <person name="Sanchez-Flores A."/>
            <person name="Brooks K.L."/>
            <person name="Tracey A."/>
            <person name="Bobes R.J."/>
            <person name="Fragoso G."/>
            <person name="Sciutto E."/>
            <person name="Aslett M."/>
            <person name="Beasley H."/>
            <person name="Bennett H.M."/>
            <person name="Cai J."/>
            <person name="Camicia F."/>
            <person name="Clark R."/>
            <person name="Cucher M."/>
            <person name="De Silva N."/>
            <person name="Day T.A."/>
            <person name="Deplazes P."/>
            <person name="Estrada K."/>
            <person name="Fernandez C."/>
            <person name="Holland P.W."/>
            <person name="Hou J."/>
            <person name="Hu S."/>
            <person name="Huckvale T."/>
            <person name="Hung S.S."/>
            <person name="Kamenetzky L."/>
            <person name="Keane J.A."/>
            <person name="Kiss F."/>
            <person name="Koziol U."/>
            <person name="Lambert O."/>
            <person name="Liu K."/>
            <person name="Luo X."/>
            <person name="Luo Y."/>
            <person name="Macchiaroli N."/>
            <person name="Nichol S."/>
            <person name="Paps J."/>
            <person name="Parkinson J."/>
            <person name="Pouchkina-Stantcheva N."/>
            <person name="Riddiford N."/>
            <person name="Rosenzvit M."/>
            <person name="Salinas G."/>
            <person name="Wasmuth J.D."/>
            <person name="Zamanian M."/>
            <person name="Zheng Y."/>
            <person name="Cai X."/>
            <person name="Soberon X."/>
            <person name="Olson P.D."/>
            <person name="Laclette J.P."/>
            <person name="Brehm K."/>
            <person name="Berriman M."/>
            <person name="Garciarrubio A."/>
            <person name="Bobes R.J."/>
            <person name="Fragoso G."/>
            <person name="Sanchez-Flores A."/>
            <person name="Estrada K."/>
            <person name="Cevallos M.A."/>
            <person name="Morett E."/>
            <person name="Gonzalez V."/>
            <person name="Portillo T."/>
            <person name="Ochoa-Leyva A."/>
            <person name="Jose M.V."/>
            <person name="Sciutto E."/>
            <person name="Landa A."/>
            <person name="Jimenez L."/>
            <person name="Valdes V."/>
            <person name="Carrero J.C."/>
            <person name="Larralde C."/>
            <person name="Morales-Montor J."/>
            <person name="Limon-Lason J."/>
            <person name="Soberon X."/>
            <person name="Laclette J.P."/>
        </authorList>
    </citation>
    <scope>NUCLEOTIDE SEQUENCE [LARGE SCALE GENOMIC DNA]</scope>
</reference>
<gene>
    <name evidence="2" type="ORF">EmuJ_000784900</name>
</gene>
<dbReference type="EMBL" id="LN902841">
    <property type="protein sequence ID" value="CDS40275.1"/>
    <property type="molecule type" value="Genomic_DNA"/>
</dbReference>
<feature type="region of interest" description="Disordered" evidence="1">
    <location>
        <begin position="1"/>
        <end position="34"/>
    </location>
</feature>
<organism evidence="2 3">
    <name type="scientific">Echinococcus multilocularis</name>
    <name type="common">Fox tapeworm</name>
    <dbReference type="NCBI Taxonomy" id="6211"/>
    <lineage>
        <taxon>Eukaryota</taxon>
        <taxon>Metazoa</taxon>
        <taxon>Spiralia</taxon>
        <taxon>Lophotrochozoa</taxon>
        <taxon>Platyhelminthes</taxon>
        <taxon>Cestoda</taxon>
        <taxon>Eucestoda</taxon>
        <taxon>Cyclophyllidea</taxon>
        <taxon>Taeniidae</taxon>
        <taxon>Echinococcus</taxon>
    </lineage>
</organism>
<dbReference type="AlphaFoldDB" id="A0A068YDH9"/>
<name>A0A068YDH9_ECHMU</name>
<sequence>MAFQLADHPIRKGQNQTRGEGERGGKTASSARIK</sequence>
<protein>
    <submittedName>
        <fullName evidence="2">Uncharacterized protein</fullName>
    </submittedName>
</protein>
<reference evidence="2" key="2">
    <citation type="submission" date="2015-11" db="EMBL/GenBank/DDBJ databases">
        <authorList>
            <person name="Zhang Y."/>
            <person name="Guo Z."/>
        </authorList>
    </citation>
    <scope>NUCLEOTIDE SEQUENCE</scope>
</reference>